<keyword evidence="1" id="KW-1133">Transmembrane helix</keyword>
<keyword evidence="1" id="KW-0812">Transmembrane</keyword>
<evidence type="ECO:0000313" key="2">
    <source>
        <dbReference type="EMBL" id="KTF07159.1"/>
    </source>
</evidence>
<sequence>MIHLVPRSTASTFWQIATPVMAVLATMIAGGILFA</sequence>
<evidence type="ECO:0000256" key="1">
    <source>
        <dbReference type="SAM" id="Phobius"/>
    </source>
</evidence>
<keyword evidence="1" id="KW-0472">Membrane</keyword>
<protein>
    <submittedName>
        <fullName evidence="2">Uncharacterized protein</fullName>
    </submittedName>
</protein>
<dbReference type="AlphaFoldDB" id="A0A1B6NUL6"/>
<proteinExistence type="predicted"/>
<dbReference type="EMBL" id="AYSL01000718">
    <property type="protein sequence ID" value="KTF07159.1"/>
    <property type="molecule type" value="Genomic_DNA"/>
</dbReference>
<organism evidence="2">
    <name type="scientific">marine sediment metagenome</name>
    <dbReference type="NCBI Taxonomy" id="412755"/>
    <lineage>
        <taxon>unclassified sequences</taxon>
        <taxon>metagenomes</taxon>
        <taxon>ecological metagenomes</taxon>
    </lineage>
</organism>
<feature type="non-terminal residue" evidence="2">
    <location>
        <position position="35"/>
    </location>
</feature>
<gene>
    <name evidence="2" type="ORF">MGSAQ_001344</name>
</gene>
<name>A0A1B6NUL6_9ZZZZ</name>
<feature type="transmembrane region" description="Helical" evidence="1">
    <location>
        <begin position="12"/>
        <end position="34"/>
    </location>
</feature>
<comment type="caution">
    <text evidence="2">The sequence shown here is derived from an EMBL/GenBank/DDBJ whole genome shotgun (WGS) entry which is preliminary data.</text>
</comment>
<reference evidence="2" key="1">
    <citation type="submission" date="2013-11" db="EMBL/GenBank/DDBJ databases">
        <title>Microbial diversity, functional groups and degradation webs in Northern and Southern Mediterranean and Red Sea marine crude oil polluted sites.</title>
        <authorList>
            <person name="Daffonchio D."/>
            <person name="Mapelli F."/>
            <person name="Ferrer M."/>
            <person name="Richter M."/>
            <person name="Cherif A."/>
            <person name="Malkawi H.I."/>
            <person name="Yakimov M.M."/>
            <person name="Abdel-Fattah Y.R."/>
            <person name="Blaghen M."/>
            <person name="Golyshin P.N."/>
            <person name="Kalogerakis N."/>
            <person name="Boon N."/>
            <person name="Magagnini M."/>
            <person name="Fava F."/>
        </authorList>
    </citation>
    <scope>NUCLEOTIDE SEQUENCE</scope>
</reference>
<accession>A0A1B6NUL6</accession>